<feature type="transmembrane region" description="Helical" evidence="7">
    <location>
        <begin position="64"/>
        <end position="83"/>
    </location>
</feature>
<dbReference type="SUPFAM" id="SSF103473">
    <property type="entry name" value="MFS general substrate transporter"/>
    <property type="match status" value="1"/>
</dbReference>
<protein>
    <submittedName>
        <fullName evidence="8">MFS transporter</fullName>
    </submittedName>
</protein>
<feature type="transmembrane region" description="Helical" evidence="7">
    <location>
        <begin position="295"/>
        <end position="316"/>
    </location>
</feature>
<keyword evidence="3" id="KW-1003">Cell membrane</keyword>
<dbReference type="Pfam" id="PF00854">
    <property type="entry name" value="PTR2"/>
    <property type="match status" value="1"/>
</dbReference>
<keyword evidence="6 7" id="KW-0472">Membrane</keyword>
<dbReference type="PANTHER" id="PTHR23517:SF15">
    <property type="entry name" value="PROTON-DEPENDENT OLIGOPEPTIDE FAMILY TRANSPORT PROTEIN"/>
    <property type="match status" value="1"/>
</dbReference>
<feature type="transmembrane region" description="Helical" evidence="7">
    <location>
        <begin position="437"/>
        <end position="459"/>
    </location>
</feature>
<feature type="transmembrane region" description="Helical" evidence="7">
    <location>
        <begin position="401"/>
        <end position="425"/>
    </location>
</feature>
<comment type="caution">
    <text evidence="8">The sequence shown here is derived from an EMBL/GenBank/DDBJ whole genome shotgun (WGS) entry which is preliminary data.</text>
</comment>
<dbReference type="AlphaFoldDB" id="A0A4R4NG15"/>
<feature type="transmembrane region" description="Helical" evidence="7">
    <location>
        <begin position="336"/>
        <end position="358"/>
    </location>
</feature>
<comment type="subcellular location">
    <subcellularLocation>
        <location evidence="1">Cell membrane</location>
        <topology evidence="1">Multi-pass membrane protein</topology>
    </subcellularLocation>
</comment>
<feature type="transmembrane region" description="Helical" evidence="7">
    <location>
        <begin position="95"/>
        <end position="113"/>
    </location>
</feature>
<evidence type="ECO:0000256" key="6">
    <source>
        <dbReference type="ARBA" id="ARBA00023136"/>
    </source>
</evidence>
<accession>A0A4R4NG15</accession>
<dbReference type="GO" id="GO:1904680">
    <property type="term" value="F:peptide transmembrane transporter activity"/>
    <property type="evidence" value="ECO:0007669"/>
    <property type="project" value="InterPro"/>
</dbReference>
<feature type="transmembrane region" description="Helical" evidence="7">
    <location>
        <begin position="465"/>
        <end position="484"/>
    </location>
</feature>
<evidence type="ECO:0000313" key="9">
    <source>
        <dbReference type="Proteomes" id="UP000295157"/>
    </source>
</evidence>
<dbReference type="NCBIfam" id="TIGR00924">
    <property type="entry name" value="yjdL_sub1_fam"/>
    <property type="match status" value="1"/>
</dbReference>
<feature type="transmembrane region" description="Helical" evidence="7">
    <location>
        <begin position="119"/>
        <end position="147"/>
    </location>
</feature>
<feature type="transmembrane region" description="Helical" evidence="7">
    <location>
        <begin position="370"/>
        <end position="389"/>
    </location>
</feature>
<dbReference type="InterPro" id="IPR036259">
    <property type="entry name" value="MFS_trans_sf"/>
</dbReference>
<feature type="transmembrane region" description="Helical" evidence="7">
    <location>
        <begin position="257"/>
        <end position="275"/>
    </location>
</feature>
<dbReference type="PROSITE" id="PS01022">
    <property type="entry name" value="PTR2_1"/>
    <property type="match status" value="1"/>
</dbReference>
<reference evidence="8 9" key="1">
    <citation type="submission" date="2019-02" db="EMBL/GenBank/DDBJ databases">
        <title>Draft genome sequences of novel Actinobacteria.</title>
        <authorList>
            <person name="Sahin N."/>
            <person name="Ay H."/>
            <person name="Saygin H."/>
        </authorList>
    </citation>
    <scope>NUCLEOTIDE SEQUENCE [LARGE SCALE GENOMIC DNA]</scope>
    <source>
        <strain evidence="8 9">KC201</strain>
    </source>
</reference>
<organism evidence="8 9">
    <name type="scientific">Nonomuraea longispora</name>
    <dbReference type="NCBI Taxonomy" id="1848320"/>
    <lineage>
        <taxon>Bacteria</taxon>
        <taxon>Bacillati</taxon>
        <taxon>Actinomycetota</taxon>
        <taxon>Actinomycetes</taxon>
        <taxon>Streptosporangiales</taxon>
        <taxon>Streptosporangiaceae</taxon>
        <taxon>Nonomuraea</taxon>
    </lineage>
</organism>
<dbReference type="OrthoDB" id="9772725at2"/>
<sequence>MRSMLLDCRLERDMSGRSAFGYPRWFTTIFLTDIWERFSFYGMMAILTLYAASGRDEGGLGLSMGEASALFGAYIGLVFVLSLPGGWLGDRVFGAWRAVLWGGVLIALGHYSMAVPGDVGSYAGLVLIALGTGLLKPNMFALISGFFGTGQRAKREASFSILYVSIQISALIAPLVVGFLGETLGWHWGFAAAGVGMTFGVAQFAMGSRHFGEVGQHAPHPAGEEERAKMLRRGVTAVVVLAALITVDVVAGTFAPMHLIGLFGLVALTVPFLYFRLLSRNPELDGGGRQRLRAFFWLLLSFSLFWMLAGQAGSMLNLFAKHSTERELLGFVLPGSWFQSAIPFFILVSAPVFAWLWVRFDAKISSAMKFGAALILAGTGFVIMCGAAASAEGGNTVSPLWLLSVFFLIACGEVIIGPVGIAAAAEVTSSTFIGRTIGLVWLFSALGAGLSSQIVHIAEVVPDEYYYLGVGALAICVGFLVAGFGRRLRFTAEGEAKQPVADRAGSA</sequence>
<keyword evidence="2" id="KW-0813">Transport</keyword>
<dbReference type="InterPro" id="IPR005279">
    <property type="entry name" value="Dipep/tripep_permease"/>
</dbReference>
<evidence type="ECO:0000256" key="5">
    <source>
        <dbReference type="ARBA" id="ARBA00022989"/>
    </source>
</evidence>
<name>A0A4R4NG15_9ACTN</name>
<dbReference type="InterPro" id="IPR000109">
    <property type="entry name" value="POT_fam"/>
</dbReference>
<keyword evidence="9" id="KW-1185">Reference proteome</keyword>
<evidence type="ECO:0000256" key="4">
    <source>
        <dbReference type="ARBA" id="ARBA00022692"/>
    </source>
</evidence>
<feature type="transmembrane region" description="Helical" evidence="7">
    <location>
        <begin position="159"/>
        <end position="180"/>
    </location>
</feature>
<dbReference type="InterPro" id="IPR050171">
    <property type="entry name" value="MFS_Transporters"/>
</dbReference>
<keyword evidence="5 7" id="KW-1133">Transmembrane helix</keyword>
<dbReference type="EMBL" id="SMJZ01000031">
    <property type="protein sequence ID" value="TDC08151.1"/>
    <property type="molecule type" value="Genomic_DNA"/>
</dbReference>
<feature type="transmembrane region" description="Helical" evidence="7">
    <location>
        <begin position="186"/>
        <end position="206"/>
    </location>
</feature>
<feature type="transmembrane region" description="Helical" evidence="7">
    <location>
        <begin position="34"/>
        <end position="52"/>
    </location>
</feature>
<keyword evidence="4 7" id="KW-0812">Transmembrane</keyword>
<gene>
    <name evidence="8" type="ORF">E1267_11080</name>
</gene>
<dbReference type="Proteomes" id="UP000295157">
    <property type="component" value="Unassembled WGS sequence"/>
</dbReference>
<evidence type="ECO:0000256" key="7">
    <source>
        <dbReference type="SAM" id="Phobius"/>
    </source>
</evidence>
<dbReference type="Gene3D" id="1.20.1250.20">
    <property type="entry name" value="MFS general substrate transporter like domains"/>
    <property type="match status" value="1"/>
</dbReference>
<dbReference type="PANTHER" id="PTHR23517">
    <property type="entry name" value="RESISTANCE PROTEIN MDTM, PUTATIVE-RELATED-RELATED"/>
    <property type="match status" value="1"/>
</dbReference>
<dbReference type="GO" id="GO:0005886">
    <property type="term" value="C:plasma membrane"/>
    <property type="evidence" value="ECO:0007669"/>
    <property type="project" value="UniProtKB-SubCell"/>
</dbReference>
<dbReference type="GO" id="GO:0006857">
    <property type="term" value="P:oligopeptide transport"/>
    <property type="evidence" value="ECO:0007669"/>
    <property type="project" value="InterPro"/>
</dbReference>
<evidence type="ECO:0000313" key="8">
    <source>
        <dbReference type="EMBL" id="TDC08151.1"/>
    </source>
</evidence>
<dbReference type="CDD" id="cd17346">
    <property type="entry name" value="MFS_DtpA_like"/>
    <property type="match status" value="1"/>
</dbReference>
<evidence type="ECO:0000256" key="1">
    <source>
        <dbReference type="ARBA" id="ARBA00004651"/>
    </source>
</evidence>
<proteinExistence type="predicted"/>
<evidence type="ECO:0000256" key="3">
    <source>
        <dbReference type="ARBA" id="ARBA00022475"/>
    </source>
</evidence>
<feature type="transmembrane region" description="Helical" evidence="7">
    <location>
        <begin position="234"/>
        <end position="251"/>
    </location>
</feature>
<evidence type="ECO:0000256" key="2">
    <source>
        <dbReference type="ARBA" id="ARBA00022448"/>
    </source>
</evidence>
<dbReference type="InterPro" id="IPR018456">
    <property type="entry name" value="PTR2_symporter_CS"/>
</dbReference>